<evidence type="ECO:0000313" key="3">
    <source>
        <dbReference type="EMBL" id="KZT18845.1"/>
    </source>
</evidence>
<dbReference type="InterPro" id="IPR029058">
    <property type="entry name" value="AB_hydrolase_fold"/>
</dbReference>
<dbReference type="Pfam" id="PF07859">
    <property type="entry name" value="Abhydrolase_3"/>
    <property type="match status" value="1"/>
</dbReference>
<protein>
    <recommendedName>
        <fullName evidence="2">Alpha/beta hydrolase fold-3 domain-containing protein</fullName>
    </recommendedName>
</protein>
<reference evidence="3 4" key="1">
    <citation type="journal article" date="2016" name="Mol. Biol. Evol.">
        <title>Comparative Genomics of Early-Diverging Mushroom-Forming Fungi Provides Insights into the Origins of Lignocellulose Decay Capabilities.</title>
        <authorList>
            <person name="Nagy L.G."/>
            <person name="Riley R."/>
            <person name="Tritt A."/>
            <person name="Adam C."/>
            <person name="Daum C."/>
            <person name="Floudas D."/>
            <person name="Sun H."/>
            <person name="Yadav J.S."/>
            <person name="Pangilinan J."/>
            <person name="Larsson K.H."/>
            <person name="Matsuura K."/>
            <person name="Barry K."/>
            <person name="Labutti K."/>
            <person name="Kuo R."/>
            <person name="Ohm R.A."/>
            <person name="Bhattacharya S.S."/>
            <person name="Shirouzu T."/>
            <person name="Yoshinaga Y."/>
            <person name="Martin F.M."/>
            <person name="Grigoriev I.V."/>
            <person name="Hibbett D.S."/>
        </authorList>
    </citation>
    <scope>NUCLEOTIDE SEQUENCE [LARGE SCALE GENOMIC DNA]</scope>
    <source>
        <strain evidence="3 4">HHB14362 ss-1</strain>
    </source>
</reference>
<dbReference type="OrthoDB" id="408631at2759"/>
<sequence length="281" mass="31350">MIESLYRVQDHKISVEGGTITARSVRPVVEEGKTALPLIVWFHSGGWMNGDMEMDDFWLRNVCVDLRVSILNVEYRLAPEYRFPISVNDTYAAVKWAADHTEMLGASLEKGFIVAGASAGANMAAVTAHRALKDPFFADKKITGHALQIPALCHTEAYPDKWKAELLSSEQNKDSPAINRATINNIQKALQAPATDPDFSVLLAAHDGLPPLYLQICGMDPLRDESFLYEKLLRDRGIKTNLDVYPGVPHNFHRSLPDIKAAVKFDSDFREGMRWLLSTVV</sequence>
<organism evidence="3 4">
    <name type="scientific">Neolentinus lepideus HHB14362 ss-1</name>
    <dbReference type="NCBI Taxonomy" id="1314782"/>
    <lineage>
        <taxon>Eukaryota</taxon>
        <taxon>Fungi</taxon>
        <taxon>Dikarya</taxon>
        <taxon>Basidiomycota</taxon>
        <taxon>Agaricomycotina</taxon>
        <taxon>Agaricomycetes</taxon>
        <taxon>Gloeophyllales</taxon>
        <taxon>Gloeophyllaceae</taxon>
        <taxon>Neolentinus</taxon>
    </lineage>
</organism>
<dbReference type="AlphaFoldDB" id="A0A165MVT4"/>
<dbReference type="Proteomes" id="UP000076761">
    <property type="component" value="Unassembled WGS sequence"/>
</dbReference>
<dbReference type="PANTHER" id="PTHR48081:SF8">
    <property type="entry name" value="ALPHA_BETA HYDROLASE FOLD-3 DOMAIN-CONTAINING PROTEIN-RELATED"/>
    <property type="match status" value="1"/>
</dbReference>
<dbReference type="SUPFAM" id="SSF53474">
    <property type="entry name" value="alpha/beta-Hydrolases"/>
    <property type="match status" value="1"/>
</dbReference>
<feature type="domain" description="Alpha/beta hydrolase fold-3" evidence="2">
    <location>
        <begin position="39"/>
        <end position="253"/>
    </location>
</feature>
<evidence type="ECO:0000256" key="1">
    <source>
        <dbReference type="ARBA" id="ARBA00022801"/>
    </source>
</evidence>
<evidence type="ECO:0000313" key="4">
    <source>
        <dbReference type="Proteomes" id="UP000076761"/>
    </source>
</evidence>
<dbReference type="ESTHER" id="9agam-a0a165mvt4">
    <property type="family name" value="Hormone-sensitive_lipase_like"/>
</dbReference>
<dbReference type="InParanoid" id="A0A165MVT4"/>
<dbReference type="EMBL" id="KV425659">
    <property type="protein sequence ID" value="KZT18845.1"/>
    <property type="molecule type" value="Genomic_DNA"/>
</dbReference>
<name>A0A165MVT4_9AGAM</name>
<dbReference type="PANTHER" id="PTHR48081">
    <property type="entry name" value="AB HYDROLASE SUPERFAMILY PROTEIN C4A8.06C"/>
    <property type="match status" value="1"/>
</dbReference>
<dbReference type="GO" id="GO:0016787">
    <property type="term" value="F:hydrolase activity"/>
    <property type="evidence" value="ECO:0007669"/>
    <property type="project" value="UniProtKB-KW"/>
</dbReference>
<dbReference type="STRING" id="1314782.A0A165MVT4"/>
<keyword evidence="1" id="KW-0378">Hydrolase</keyword>
<dbReference type="InterPro" id="IPR013094">
    <property type="entry name" value="AB_hydrolase_3"/>
</dbReference>
<accession>A0A165MVT4</accession>
<keyword evidence="4" id="KW-1185">Reference proteome</keyword>
<dbReference type="InterPro" id="IPR050300">
    <property type="entry name" value="GDXG_lipolytic_enzyme"/>
</dbReference>
<proteinExistence type="predicted"/>
<gene>
    <name evidence="3" type="ORF">NEOLEDRAFT_1079198</name>
</gene>
<evidence type="ECO:0000259" key="2">
    <source>
        <dbReference type="Pfam" id="PF07859"/>
    </source>
</evidence>
<dbReference type="Gene3D" id="3.40.50.1820">
    <property type="entry name" value="alpha/beta hydrolase"/>
    <property type="match status" value="1"/>
</dbReference>